<keyword evidence="1" id="KW-0472">Membrane</keyword>
<dbReference type="SUPFAM" id="SSF48371">
    <property type="entry name" value="ARM repeat"/>
    <property type="match status" value="1"/>
</dbReference>
<keyword evidence="1" id="KW-1133">Transmembrane helix</keyword>
<organism evidence="2 3">
    <name type="scientific">Alkalihalophilus marmarensis DSM 21297</name>
    <dbReference type="NCBI Taxonomy" id="1188261"/>
    <lineage>
        <taxon>Bacteria</taxon>
        <taxon>Bacillati</taxon>
        <taxon>Bacillota</taxon>
        <taxon>Bacilli</taxon>
        <taxon>Bacillales</taxon>
        <taxon>Bacillaceae</taxon>
        <taxon>Alkalihalophilus</taxon>
    </lineage>
</organism>
<evidence type="ECO:0000313" key="2">
    <source>
        <dbReference type="EMBL" id="ERN54472.1"/>
    </source>
</evidence>
<dbReference type="InterPro" id="IPR021133">
    <property type="entry name" value="HEAT_type_2"/>
</dbReference>
<gene>
    <name evidence="2" type="ORF">A33I_06130</name>
</gene>
<protein>
    <recommendedName>
        <fullName evidence="4">HEAT repeat-containing protein</fullName>
    </recommendedName>
</protein>
<evidence type="ECO:0008006" key="4">
    <source>
        <dbReference type="Google" id="ProtNLM"/>
    </source>
</evidence>
<dbReference type="AlphaFoldDB" id="U6SSZ2"/>
<dbReference type="PATRIC" id="fig|1188261.3.peg.625"/>
<dbReference type="PROSITE" id="PS50077">
    <property type="entry name" value="HEAT_REPEAT"/>
    <property type="match status" value="1"/>
</dbReference>
<reference evidence="2 3" key="1">
    <citation type="journal article" date="2013" name="Genome Announc.">
        <title>Genome Sequence of the Extreme Obligate Alkaliphile Bacillus marmarensis Strain DSM 21297.</title>
        <authorList>
            <person name="Wernick D.G."/>
            <person name="Choi K.Y."/>
            <person name="Tat C.A."/>
            <person name="Lafontaine Rivera J.G."/>
            <person name="Liao J.C."/>
        </authorList>
    </citation>
    <scope>NUCLEOTIDE SEQUENCE [LARGE SCALE GENOMIC DNA]</scope>
    <source>
        <strain evidence="2 3">DSM 21297</strain>
    </source>
</reference>
<dbReference type="EMBL" id="ATAE01000006">
    <property type="protein sequence ID" value="ERN54472.1"/>
    <property type="molecule type" value="Genomic_DNA"/>
</dbReference>
<dbReference type="Pfam" id="PF13646">
    <property type="entry name" value="HEAT_2"/>
    <property type="match status" value="1"/>
</dbReference>
<feature type="transmembrane region" description="Helical" evidence="1">
    <location>
        <begin position="6"/>
        <end position="30"/>
    </location>
</feature>
<evidence type="ECO:0000313" key="3">
    <source>
        <dbReference type="Proteomes" id="UP000017170"/>
    </source>
</evidence>
<accession>U6SSZ2</accession>
<name>U6SSZ2_9BACI</name>
<dbReference type="Proteomes" id="UP000017170">
    <property type="component" value="Unassembled WGS sequence"/>
</dbReference>
<keyword evidence="1" id="KW-0812">Transmembrane</keyword>
<sequence length="363" mass="42943">MVIISILTIFAVFILLLIIHIFTLIYLLFIKGKWMRKQKRKEHLRFTVDKAVSTYLFNDSISLNHPLKEEGLTRHLKGQSIITYELLEESLETYQKLIDHEETRDKVVLLAEHYLSDYYKHQLLNGRWSKRMNTLYYIEDFKMNSLADTIWMLFQTRLKWDEEKEQIIRTLAALQDVRLFELLVEEQPDWSVGLYKEIFRRMDRDQFKYNVSELDSFEHPVGNAMLDVAREERDEALLPLFEELLSSHSLEVRIRALKGILTLERITNVELLTPFASSSEWVERMLFARIAGKLKQSRYIAILTELMGDSIWWVRQGAAEALFHYRDGVFILEHIYTNHPDPFARDMARQWVGSRESVSDGGC</sequence>
<dbReference type="InterPro" id="IPR016024">
    <property type="entry name" value="ARM-type_fold"/>
</dbReference>
<comment type="caution">
    <text evidence="2">The sequence shown here is derived from an EMBL/GenBank/DDBJ whole genome shotgun (WGS) entry which is preliminary data.</text>
</comment>
<keyword evidence="3" id="KW-1185">Reference proteome</keyword>
<dbReference type="InterPro" id="IPR011989">
    <property type="entry name" value="ARM-like"/>
</dbReference>
<evidence type="ECO:0000256" key="1">
    <source>
        <dbReference type="SAM" id="Phobius"/>
    </source>
</evidence>
<proteinExistence type="predicted"/>
<dbReference type="Gene3D" id="1.25.10.10">
    <property type="entry name" value="Leucine-rich Repeat Variant"/>
    <property type="match status" value="1"/>
</dbReference>